<sequence>MDADADGTNTQVLLAGAAAAFTVDALVYPLDTIKTRCQSQQYPTQPGSASKVPSSLFRGVYQGIGSVVVATLPAAGVFFLTYESVKSALGTALPPAVPQAAVYALASGAAELASCSILTPAEVIKQNAQVLRDSAPAGSQQSSSLRALHMVWHSEGGPSRRLWAGYKALAARNLPFTALQFPMFEFLRGRLGHGLEKTIGARPTNGDHDGWTARVDGATSDRHLTSVGAVNAAAAAASGATAALITTPLDVVKTRIMLASGSAPEGGAVPRAQAQKLTGLVVAKTVYREAGIRGLFRGAALRIIWTALGSGIYLGSYEMAKVWLKRGRAADGGGFRHTQVSSHFSLAG</sequence>
<keyword evidence="7 11" id="KW-1133">Transmembrane helix</keyword>
<evidence type="ECO:0000256" key="11">
    <source>
        <dbReference type="SAM" id="Phobius"/>
    </source>
</evidence>
<proteinExistence type="inferred from homology"/>
<evidence type="ECO:0000256" key="2">
    <source>
        <dbReference type="ARBA" id="ARBA00006375"/>
    </source>
</evidence>
<comment type="subcellular location">
    <subcellularLocation>
        <location evidence="1">Membrane</location>
        <topology evidence="1">Multi-pass membrane protein</topology>
    </subcellularLocation>
</comment>
<dbReference type="EMBL" id="JAUKUD010000004">
    <property type="protein sequence ID" value="KAK0746861.1"/>
    <property type="molecule type" value="Genomic_DNA"/>
</dbReference>
<evidence type="ECO:0000256" key="6">
    <source>
        <dbReference type="ARBA" id="ARBA00022792"/>
    </source>
</evidence>
<evidence type="ECO:0000256" key="4">
    <source>
        <dbReference type="ARBA" id="ARBA00022692"/>
    </source>
</evidence>
<keyword evidence="3 10" id="KW-0813">Transport</keyword>
<keyword evidence="6" id="KW-0496">Mitochondrion</keyword>
<evidence type="ECO:0000256" key="7">
    <source>
        <dbReference type="ARBA" id="ARBA00022989"/>
    </source>
</evidence>
<reference evidence="12" key="1">
    <citation type="submission" date="2023-06" db="EMBL/GenBank/DDBJ databases">
        <title>Genome-scale phylogeny and comparative genomics of the fungal order Sordariales.</title>
        <authorList>
            <consortium name="Lawrence Berkeley National Laboratory"/>
            <person name="Hensen N."/>
            <person name="Bonometti L."/>
            <person name="Westerberg I."/>
            <person name="Brannstrom I.O."/>
            <person name="Guillou S."/>
            <person name="Cros-Aarteil S."/>
            <person name="Calhoun S."/>
            <person name="Haridas S."/>
            <person name="Kuo A."/>
            <person name="Mondo S."/>
            <person name="Pangilinan J."/>
            <person name="Riley R."/>
            <person name="LaButti K."/>
            <person name="Andreopoulos B."/>
            <person name="Lipzen A."/>
            <person name="Chen C."/>
            <person name="Yanf M."/>
            <person name="Daum C."/>
            <person name="Ng V."/>
            <person name="Clum A."/>
            <person name="Steindorff A."/>
            <person name="Ohm R."/>
            <person name="Martin F."/>
            <person name="Silar P."/>
            <person name="Natvig D."/>
            <person name="Lalanne C."/>
            <person name="Gautier V."/>
            <person name="Ament-velasquez S.L."/>
            <person name="Kruys A."/>
            <person name="Hutchinson M.I."/>
            <person name="Powell A.J."/>
            <person name="Barry K."/>
            <person name="Miller A.N."/>
            <person name="Grigoriev I.V."/>
            <person name="Debuchy R."/>
            <person name="Gladieux P."/>
            <person name="Thoren M.H."/>
            <person name="Johannesson H."/>
        </authorList>
    </citation>
    <scope>NUCLEOTIDE SEQUENCE</scope>
    <source>
        <strain evidence="12">SMH3187-1</strain>
    </source>
</reference>
<organism evidence="12 13">
    <name type="scientific">Schizothecium vesticola</name>
    <dbReference type="NCBI Taxonomy" id="314040"/>
    <lineage>
        <taxon>Eukaryota</taxon>
        <taxon>Fungi</taxon>
        <taxon>Dikarya</taxon>
        <taxon>Ascomycota</taxon>
        <taxon>Pezizomycotina</taxon>
        <taxon>Sordariomycetes</taxon>
        <taxon>Sordariomycetidae</taxon>
        <taxon>Sordariales</taxon>
        <taxon>Schizotheciaceae</taxon>
        <taxon>Schizothecium</taxon>
    </lineage>
</organism>
<gene>
    <name evidence="12" type="ORF">B0T18DRAFT_161669</name>
</gene>
<keyword evidence="13" id="KW-1185">Reference proteome</keyword>
<dbReference type="SUPFAM" id="SSF103506">
    <property type="entry name" value="Mitochondrial carrier"/>
    <property type="match status" value="1"/>
</dbReference>
<evidence type="ECO:0000256" key="8">
    <source>
        <dbReference type="ARBA" id="ARBA00023136"/>
    </source>
</evidence>
<evidence type="ECO:0000313" key="13">
    <source>
        <dbReference type="Proteomes" id="UP001172155"/>
    </source>
</evidence>
<dbReference type="Gene3D" id="1.50.40.10">
    <property type="entry name" value="Mitochondrial carrier domain"/>
    <property type="match status" value="2"/>
</dbReference>
<keyword evidence="4 9" id="KW-0812">Transmembrane</keyword>
<dbReference type="Proteomes" id="UP001172155">
    <property type="component" value="Unassembled WGS sequence"/>
</dbReference>
<feature type="transmembrane region" description="Helical" evidence="11">
    <location>
        <begin position="12"/>
        <end position="30"/>
    </location>
</feature>
<feature type="transmembrane region" description="Helical" evidence="11">
    <location>
        <begin position="60"/>
        <end position="82"/>
    </location>
</feature>
<dbReference type="GO" id="GO:0016020">
    <property type="term" value="C:membrane"/>
    <property type="evidence" value="ECO:0007669"/>
    <property type="project" value="UniProtKB-SubCell"/>
</dbReference>
<protein>
    <submittedName>
        <fullName evidence="12">Mitochondrial carrier domain-containing protein</fullName>
    </submittedName>
</protein>
<keyword evidence="6" id="KW-0999">Mitochondrion inner membrane</keyword>
<accession>A0AA40EWL9</accession>
<comment type="caution">
    <text evidence="12">The sequence shown here is derived from an EMBL/GenBank/DDBJ whole genome shotgun (WGS) entry which is preliminary data.</text>
</comment>
<dbReference type="InterPro" id="IPR018108">
    <property type="entry name" value="MCP_transmembrane"/>
</dbReference>
<feature type="repeat" description="Solcar" evidence="9">
    <location>
        <begin position="226"/>
        <end position="323"/>
    </location>
</feature>
<name>A0AA40EWL9_9PEZI</name>
<keyword evidence="8 9" id="KW-0472">Membrane</keyword>
<keyword evidence="5" id="KW-0677">Repeat</keyword>
<dbReference type="Pfam" id="PF00153">
    <property type="entry name" value="Mito_carr"/>
    <property type="match status" value="3"/>
</dbReference>
<evidence type="ECO:0000313" key="12">
    <source>
        <dbReference type="EMBL" id="KAK0746861.1"/>
    </source>
</evidence>
<dbReference type="AlphaFoldDB" id="A0AA40EWL9"/>
<evidence type="ECO:0000256" key="9">
    <source>
        <dbReference type="PROSITE-ProRule" id="PRU00282"/>
    </source>
</evidence>
<dbReference type="PANTHER" id="PTHR45667">
    <property type="entry name" value="S-ADENOSYLMETHIONINE MITOCHONDRIAL CARRIER PROTEIN"/>
    <property type="match status" value="1"/>
</dbReference>
<comment type="similarity">
    <text evidence="2 10">Belongs to the mitochondrial carrier (TC 2.A.29) family.</text>
</comment>
<feature type="repeat" description="Solcar" evidence="9">
    <location>
        <begin position="98"/>
        <end position="190"/>
    </location>
</feature>
<evidence type="ECO:0000256" key="3">
    <source>
        <dbReference type="ARBA" id="ARBA00022448"/>
    </source>
</evidence>
<evidence type="ECO:0000256" key="1">
    <source>
        <dbReference type="ARBA" id="ARBA00004141"/>
    </source>
</evidence>
<dbReference type="PROSITE" id="PS50920">
    <property type="entry name" value="SOLCAR"/>
    <property type="match status" value="3"/>
</dbReference>
<feature type="repeat" description="Solcar" evidence="9">
    <location>
        <begin position="7"/>
        <end position="88"/>
    </location>
</feature>
<evidence type="ECO:0000256" key="5">
    <source>
        <dbReference type="ARBA" id="ARBA00022737"/>
    </source>
</evidence>
<evidence type="ECO:0000256" key="10">
    <source>
        <dbReference type="RuleBase" id="RU000488"/>
    </source>
</evidence>
<dbReference type="InterPro" id="IPR023395">
    <property type="entry name" value="MCP_dom_sf"/>
</dbReference>